<dbReference type="InterPro" id="IPR005135">
    <property type="entry name" value="Endo/exonuclease/phosphatase"/>
</dbReference>
<gene>
    <name evidence="2" type="ORF">KY290_033788</name>
</gene>
<dbReference type="PANTHER" id="PTHR33710:SF80">
    <property type="entry name" value="ENDONUCLEASE_EXONUCLEASE_PHOSPHATASE"/>
    <property type="match status" value="1"/>
</dbReference>
<name>A0ABQ7U1U0_SOLTU</name>
<evidence type="ECO:0000259" key="1">
    <source>
        <dbReference type="Pfam" id="PF03372"/>
    </source>
</evidence>
<protein>
    <recommendedName>
        <fullName evidence="1">Endonuclease/exonuclease/phosphatase domain-containing protein</fullName>
    </recommendedName>
</protein>
<dbReference type="Pfam" id="PF03372">
    <property type="entry name" value="Exo_endo_phos"/>
    <property type="match status" value="1"/>
</dbReference>
<dbReference type="PANTHER" id="PTHR33710">
    <property type="entry name" value="BNAC02G09200D PROTEIN"/>
    <property type="match status" value="1"/>
</dbReference>
<evidence type="ECO:0000313" key="2">
    <source>
        <dbReference type="EMBL" id="KAH0740745.1"/>
    </source>
</evidence>
<dbReference type="Gene3D" id="3.60.10.10">
    <property type="entry name" value="Endonuclease/exonuclease/phosphatase"/>
    <property type="match status" value="1"/>
</dbReference>
<comment type="caution">
    <text evidence="2">The sequence shown here is derived from an EMBL/GenBank/DDBJ whole genome shotgun (WGS) entry which is preliminary data.</text>
</comment>
<accession>A0ABQ7U1U0</accession>
<organism evidence="2 3">
    <name type="scientific">Solanum tuberosum</name>
    <name type="common">Potato</name>
    <dbReference type="NCBI Taxonomy" id="4113"/>
    <lineage>
        <taxon>Eukaryota</taxon>
        <taxon>Viridiplantae</taxon>
        <taxon>Streptophyta</taxon>
        <taxon>Embryophyta</taxon>
        <taxon>Tracheophyta</taxon>
        <taxon>Spermatophyta</taxon>
        <taxon>Magnoliopsida</taxon>
        <taxon>eudicotyledons</taxon>
        <taxon>Gunneridae</taxon>
        <taxon>Pentapetalae</taxon>
        <taxon>asterids</taxon>
        <taxon>lamiids</taxon>
        <taxon>Solanales</taxon>
        <taxon>Solanaceae</taxon>
        <taxon>Solanoideae</taxon>
        <taxon>Solaneae</taxon>
        <taxon>Solanum</taxon>
    </lineage>
</organism>
<feature type="domain" description="Endonuclease/exonuclease/phosphatase" evidence="1">
    <location>
        <begin position="65"/>
        <end position="165"/>
    </location>
</feature>
<sequence length="241" mass="28333">MKATIRGIAPGWGILNNYNATSNGRIWVIWDENWYEIKVLSSTTQVLHCLIKDRIKGQQQVLIVVYGFNTIERRKSLWQELNTLAQGISQPWLITGDFNAILSPQDRLAGASISLNDVKDFAACIQSMRVTELQWQGDYYSWTNKQHGEDKISSKIDRLFGNYEWMEQWGYVITEYENLKCSRVNFKFLNIWAEHPSFMGLVENIWKKEYRTGQMLRVWCKLKALQPILRQHNNKEFKFIS</sequence>
<dbReference type="Proteomes" id="UP000826656">
    <property type="component" value="Unassembled WGS sequence"/>
</dbReference>
<keyword evidence="3" id="KW-1185">Reference proteome</keyword>
<dbReference type="EMBL" id="JAIVGD010000026">
    <property type="protein sequence ID" value="KAH0740745.1"/>
    <property type="molecule type" value="Genomic_DNA"/>
</dbReference>
<proteinExistence type="predicted"/>
<dbReference type="InterPro" id="IPR036691">
    <property type="entry name" value="Endo/exonu/phosph_ase_sf"/>
</dbReference>
<dbReference type="SUPFAM" id="SSF56219">
    <property type="entry name" value="DNase I-like"/>
    <property type="match status" value="1"/>
</dbReference>
<reference evidence="2 3" key="1">
    <citation type="journal article" date="2021" name="bioRxiv">
        <title>Chromosome-scale and haplotype-resolved genome assembly of a tetraploid potato cultivar.</title>
        <authorList>
            <person name="Sun H."/>
            <person name="Jiao W.-B."/>
            <person name="Krause K."/>
            <person name="Campoy J.A."/>
            <person name="Goel M."/>
            <person name="Folz-Donahue K."/>
            <person name="Kukat C."/>
            <person name="Huettel B."/>
            <person name="Schneeberger K."/>
        </authorList>
    </citation>
    <scope>NUCLEOTIDE SEQUENCE [LARGE SCALE GENOMIC DNA]</scope>
    <source>
        <strain evidence="2">SolTubOtavaFocal</strain>
        <tissue evidence="2">Leaves</tissue>
    </source>
</reference>
<evidence type="ECO:0000313" key="3">
    <source>
        <dbReference type="Proteomes" id="UP000826656"/>
    </source>
</evidence>